<accession>A0ABT9PKN9</accession>
<keyword evidence="8" id="KW-0227">DNA damage</keyword>
<evidence type="ECO:0000256" key="5">
    <source>
        <dbReference type="ARBA" id="ARBA00022679"/>
    </source>
</evidence>
<evidence type="ECO:0000256" key="11">
    <source>
        <dbReference type="ARBA" id="ARBA00023204"/>
    </source>
</evidence>
<dbReference type="Gene3D" id="3.40.1280.10">
    <property type="match status" value="1"/>
</dbReference>
<dbReference type="InterPro" id="IPR047127">
    <property type="entry name" value="MutT-like"/>
</dbReference>
<evidence type="ECO:0000256" key="13">
    <source>
        <dbReference type="ARBA" id="ARBA00038905"/>
    </source>
</evidence>
<dbReference type="InterPro" id="IPR001537">
    <property type="entry name" value="SpoU_MeTrfase"/>
</dbReference>
<keyword evidence="9" id="KW-0378">Hydrolase</keyword>
<keyword evidence="7" id="KW-0479">Metal-binding</keyword>
<comment type="caution">
    <text evidence="15">The sequence shown here is derived from an EMBL/GenBank/DDBJ whole genome shotgun (WGS) entry which is preliminary data.</text>
</comment>
<keyword evidence="11" id="KW-0234">DNA repair</keyword>
<evidence type="ECO:0000256" key="2">
    <source>
        <dbReference type="ARBA" id="ARBA00005582"/>
    </source>
</evidence>
<dbReference type="Gene3D" id="3.90.79.10">
    <property type="entry name" value="Nucleoside Triphosphate Pyrophosphohydrolase"/>
    <property type="match status" value="1"/>
</dbReference>
<dbReference type="Pfam" id="PF00293">
    <property type="entry name" value="NUDIX"/>
    <property type="match status" value="1"/>
</dbReference>
<dbReference type="Pfam" id="PF00588">
    <property type="entry name" value="SpoU_methylase"/>
    <property type="match status" value="1"/>
</dbReference>
<evidence type="ECO:0000256" key="8">
    <source>
        <dbReference type="ARBA" id="ARBA00022763"/>
    </source>
</evidence>
<dbReference type="PANTHER" id="PTHR47707">
    <property type="entry name" value="8-OXO-DGTP DIPHOSPHATASE"/>
    <property type="match status" value="1"/>
</dbReference>
<dbReference type="PRINTS" id="PR00502">
    <property type="entry name" value="NUDIXFAMILY"/>
</dbReference>
<dbReference type="InterPro" id="IPR000086">
    <property type="entry name" value="NUDIX_hydrolase_dom"/>
</dbReference>
<dbReference type="SUPFAM" id="SSF75217">
    <property type="entry name" value="alpha/beta knot"/>
    <property type="match status" value="1"/>
</dbReference>
<sequence length="381" mass="41375">MTDNDPHGFLTWGNGEKIGGIVGVGPWVEEHPGEPLPEDPRYDPELLAAGDRRNVTDRFRYWSVEEIHAELEKSRSALHIAIENLEHDLNIGSIVRTGNAFNVGGVHIVGRKKWNRRGALVTDRYLNIYHRPDAAALAQWAAEAGYTLVAVDNTGDTEPIETAALPQKAVLVFGQESVGISDELRAVCPQAVYIPQYGSTRSLNVAAAAAIAQHEWVRQHRPLRGAGGVGGAGGADTGAGDSAPTKTIHVVGAVFCRDAGERGTQILAAQRGPGKNMAGYWEFPGGKVEPGESPQEALAREIREELLTETEVEQFVGRGIYDYPFGRVILDAYFCDLVGPKPQFTEHAQARWLGVEELGDVQWAPADLPILAELRRRLSAG</sequence>
<protein>
    <recommendedName>
        <fullName evidence="13">8-oxo-dGTP diphosphatase</fullName>
        <ecNumber evidence="13">3.6.1.55</ecNumber>
    </recommendedName>
</protein>
<comment type="similarity">
    <text evidence="2">Belongs to the Nudix hydrolase family.</text>
</comment>
<evidence type="ECO:0000256" key="3">
    <source>
        <dbReference type="ARBA" id="ARBA00022457"/>
    </source>
</evidence>
<organism evidence="15 16">
    <name type="scientific">Trueperella abortisuis</name>
    <dbReference type="NCBI Taxonomy" id="445930"/>
    <lineage>
        <taxon>Bacteria</taxon>
        <taxon>Bacillati</taxon>
        <taxon>Actinomycetota</taxon>
        <taxon>Actinomycetes</taxon>
        <taxon>Actinomycetales</taxon>
        <taxon>Actinomycetaceae</taxon>
        <taxon>Trueperella</taxon>
    </lineage>
</organism>
<proteinExistence type="inferred from homology"/>
<evidence type="ECO:0000256" key="4">
    <source>
        <dbReference type="ARBA" id="ARBA00022603"/>
    </source>
</evidence>
<keyword evidence="16" id="KW-1185">Reference proteome</keyword>
<dbReference type="PROSITE" id="PS51462">
    <property type="entry name" value="NUDIX"/>
    <property type="match status" value="1"/>
</dbReference>
<comment type="catalytic activity">
    <reaction evidence="12">
        <text>8-oxo-dGTP + H2O = 8-oxo-dGMP + diphosphate + H(+)</text>
        <dbReference type="Rhea" id="RHEA:31575"/>
        <dbReference type="ChEBI" id="CHEBI:15377"/>
        <dbReference type="ChEBI" id="CHEBI:15378"/>
        <dbReference type="ChEBI" id="CHEBI:33019"/>
        <dbReference type="ChEBI" id="CHEBI:63224"/>
        <dbReference type="ChEBI" id="CHEBI:77896"/>
        <dbReference type="EC" id="3.6.1.55"/>
    </reaction>
</comment>
<dbReference type="InterPro" id="IPR015797">
    <property type="entry name" value="NUDIX_hydrolase-like_dom_sf"/>
</dbReference>
<dbReference type="CDD" id="cd03425">
    <property type="entry name" value="NUDIX_MutT_NudA_like"/>
    <property type="match status" value="1"/>
</dbReference>
<evidence type="ECO:0000256" key="12">
    <source>
        <dbReference type="ARBA" id="ARBA00035861"/>
    </source>
</evidence>
<evidence type="ECO:0000259" key="14">
    <source>
        <dbReference type="PROSITE" id="PS51462"/>
    </source>
</evidence>
<dbReference type="RefSeq" id="WP_307635285.1">
    <property type="nucleotide sequence ID" value="NZ_JAUSQL010000001.1"/>
</dbReference>
<keyword evidence="10" id="KW-0460">Magnesium</keyword>
<dbReference type="SUPFAM" id="SSF55811">
    <property type="entry name" value="Nudix"/>
    <property type="match status" value="1"/>
</dbReference>
<evidence type="ECO:0000256" key="6">
    <source>
        <dbReference type="ARBA" id="ARBA00022705"/>
    </source>
</evidence>
<dbReference type="PANTHER" id="PTHR47707:SF1">
    <property type="entry name" value="NUDIX HYDROLASE FAMILY PROTEIN"/>
    <property type="match status" value="1"/>
</dbReference>
<feature type="domain" description="Nudix hydrolase" evidence="14">
    <location>
        <begin position="246"/>
        <end position="376"/>
    </location>
</feature>
<dbReference type="InterPro" id="IPR020476">
    <property type="entry name" value="Nudix_hydrolase"/>
</dbReference>
<evidence type="ECO:0000256" key="10">
    <source>
        <dbReference type="ARBA" id="ARBA00022842"/>
    </source>
</evidence>
<keyword evidence="4" id="KW-0489">Methyltransferase</keyword>
<evidence type="ECO:0000256" key="7">
    <source>
        <dbReference type="ARBA" id="ARBA00022723"/>
    </source>
</evidence>
<evidence type="ECO:0000256" key="9">
    <source>
        <dbReference type="ARBA" id="ARBA00022801"/>
    </source>
</evidence>
<reference evidence="15 16" key="1">
    <citation type="submission" date="2023-07" db="EMBL/GenBank/DDBJ databases">
        <title>Sequencing the genomes of 1000 actinobacteria strains.</title>
        <authorList>
            <person name="Klenk H.-P."/>
        </authorList>
    </citation>
    <scope>NUCLEOTIDE SEQUENCE [LARGE SCALE GENOMIC DNA]</scope>
    <source>
        <strain evidence="15 16">DSM 19515</strain>
    </source>
</reference>
<evidence type="ECO:0000313" key="15">
    <source>
        <dbReference type="EMBL" id="MDP9833286.1"/>
    </source>
</evidence>
<keyword evidence="5" id="KW-0808">Transferase</keyword>
<gene>
    <name evidence="15" type="ORF">J2S45_001965</name>
</gene>
<dbReference type="InterPro" id="IPR029026">
    <property type="entry name" value="tRNA_m1G_MTases_N"/>
</dbReference>
<comment type="cofactor">
    <cofactor evidence="1">
        <name>Mg(2+)</name>
        <dbReference type="ChEBI" id="CHEBI:18420"/>
    </cofactor>
</comment>
<evidence type="ECO:0000256" key="1">
    <source>
        <dbReference type="ARBA" id="ARBA00001946"/>
    </source>
</evidence>
<name>A0ABT9PKN9_9ACTO</name>
<dbReference type="EC" id="3.6.1.55" evidence="13"/>
<keyword evidence="3" id="KW-0515">Mutator protein</keyword>
<keyword evidence="6" id="KW-0235">DNA replication</keyword>
<dbReference type="Proteomes" id="UP001230145">
    <property type="component" value="Unassembled WGS sequence"/>
</dbReference>
<evidence type="ECO:0000313" key="16">
    <source>
        <dbReference type="Proteomes" id="UP001230145"/>
    </source>
</evidence>
<dbReference type="InterPro" id="IPR029028">
    <property type="entry name" value="Alpha/beta_knot_MTases"/>
</dbReference>
<dbReference type="EMBL" id="JAUSQL010000001">
    <property type="protein sequence ID" value="MDP9833286.1"/>
    <property type="molecule type" value="Genomic_DNA"/>
</dbReference>